<protein>
    <recommendedName>
        <fullName evidence="3">Reverse transcriptase domain-containing protein</fullName>
    </recommendedName>
</protein>
<reference evidence="1 2" key="1">
    <citation type="submission" date="2020-02" db="EMBL/GenBank/DDBJ databases">
        <authorList>
            <person name="Ferguson B K."/>
        </authorList>
    </citation>
    <scope>NUCLEOTIDE SEQUENCE [LARGE SCALE GENOMIC DNA]</scope>
</reference>
<evidence type="ECO:0000313" key="1">
    <source>
        <dbReference type="EMBL" id="CAA9999196.1"/>
    </source>
</evidence>
<organism evidence="1 2">
    <name type="scientific">Nesidiocoris tenuis</name>
    <dbReference type="NCBI Taxonomy" id="355587"/>
    <lineage>
        <taxon>Eukaryota</taxon>
        <taxon>Metazoa</taxon>
        <taxon>Ecdysozoa</taxon>
        <taxon>Arthropoda</taxon>
        <taxon>Hexapoda</taxon>
        <taxon>Insecta</taxon>
        <taxon>Pterygota</taxon>
        <taxon>Neoptera</taxon>
        <taxon>Paraneoptera</taxon>
        <taxon>Hemiptera</taxon>
        <taxon>Heteroptera</taxon>
        <taxon>Panheteroptera</taxon>
        <taxon>Cimicomorpha</taxon>
        <taxon>Miridae</taxon>
        <taxon>Dicyphina</taxon>
        <taxon>Nesidiocoris</taxon>
    </lineage>
</organism>
<accession>A0A6H5GA13</accession>
<dbReference type="AlphaFoldDB" id="A0A6H5GA13"/>
<evidence type="ECO:0008006" key="3">
    <source>
        <dbReference type="Google" id="ProtNLM"/>
    </source>
</evidence>
<gene>
    <name evidence="1" type="ORF">NTEN_LOCUS5479</name>
</gene>
<dbReference type="Proteomes" id="UP000479000">
    <property type="component" value="Unassembled WGS sequence"/>
</dbReference>
<keyword evidence="2" id="KW-1185">Reference proteome</keyword>
<name>A0A6H5GA13_9HEMI</name>
<evidence type="ECO:0000313" key="2">
    <source>
        <dbReference type="Proteomes" id="UP000479000"/>
    </source>
</evidence>
<dbReference type="OrthoDB" id="7442523at2759"/>
<dbReference type="EMBL" id="CADCXU010008334">
    <property type="protein sequence ID" value="CAA9999196.1"/>
    <property type="molecule type" value="Genomic_DNA"/>
</dbReference>
<sequence length="456" mass="51608">MWDQGAYDELLQEAQRCDRQLKRTVEKEDDDHDARVFTRFVLQGRLRDATRWITGRGNVGGVLQPEDVMPNGATVLDTLRDKHPPQFKPPQESFIRANPLPLMVDVDVTANLIEKVARSMRGSAGPSGTNASQWQNMLLRFGAHSNQLREAIASLIRRMANNNVDWNRIKALLARRAVALDKCPGVRPIGVSEVLQRICAKAMAWTTGDDLKEACGSDQLSAGLKSGIEGAIHAMSAIFEEDQTECILLVDARNAFNQLSRPLALWNARIFWPRCARFLFNSYRGYPLILFRQNNAFLLSREGTTQGDPLGAMMYAVGTLQLIKELKSPNWKQMWYADDSSCAGSIARVQPRNLFLVKLSNIYDNSFPLITAADGVRRTAYGRWRTVYGGQRTAYSRHRTAYGRRRTAHSGRRTAYSGRRTAYSGRRTVDGGRRTDKNFYCRFGFYTLSNVYFRCI</sequence>
<proteinExistence type="predicted"/>